<protein>
    <submittedName>
        <fullName evidence="2">Uncharacterized protein</fullName>
    </submittedName>
</protein>
<name>A0AAN1XTY9_UNVUL</name>
<feature type="chain" id="PRO_5042929181" evidence="1">
    <location>
        <begin position="24"/>
        <end position="281"/>
    </location>
</feature>
<evidence type="ECO:0000313" key="2">
    <source>
        <dbReference type="EMBL" id="BDE05555.1"/>
    </source>
</evidence>
<keyword evidence="1" id="KW-0732">Signal</keyword>
<feature type="signal peptide" evidence="1">
    <location>
        <begin position="1"/>
        <end position="23"/>
    </location>
</feature>
<dbReference type="RefSeq" id="WP_317996586.1">
    <property type="nucleotide sequence ID" value="NZ_AP025523.1"/>
</dbReference>
<organism evidence="2 3">
    <name type="scientific">Vulcanimicrobium alpinum</name>
    <dbReference type="NCBI Taxonomy" id="3016050"/>
    <lineage>
        <taxon>Bacteria</taxon>
        <taxon>Bacillati</taxon>
        <taxon>Vulcanimicrobiota</taxon>
        <taxon>Vulcanimicrobiia</taxon>
        <taxon>Vulcanimicrobiales</taxon>
        <taxon>Vulcanimicrobiaceae</taxon>
        <taxon>Vulcanimicrobium</taxon>
    </lineage>
</organism>
<sequence length="281" mass="29215">MIARFGPALALAVAAGLPLAVLADPLSVFQPQQVRAVSVTAADVKALRALPPLDAFGTVRGTRSPAVEDVGSAAEAAHEAGYALRVPATVPAALATDVHYRVTGRVRTTFTFSGAKARAWARSRKVAFTPVPGGLDGAVYTATLRPIALIEYGAMPRPDESRRRQRTRSFLTVMQAPLPSVSANGAPVATLARWFSEQPGIPPHLAAEVRAIGDPTQTLPIPVRFDKQTAASVDVDGVKGLAIGDETGIGSAVVWTKDGKLYAVGGALAQSELLAVANALK</sequence>
<proteinExistence type="predicted"/>
<reference evidence="2 3" key="1">
    <citation type="journal article" date="2022" name="ISME Commun">
        <title>Vulcanimicrobium alpinus gen. nov. sp. nov., the first cultivated representative of the candidate phylum 'Eremiobacterota', is a metabolically versatile aerobic anoxygenic phototroph.</title>
        <authorList>
            <person name="Yabe S."/>
            <person name="Muto K."/>
            <person name="Abe K."/>
            <person name="Yokota A."/>
            <person name="Staudigel H."/>
            <person name="Tebo B.M."/>
        </authorList>
    </citation>
    <scope>NUCLEOTIDE SEQUENCE [LARGE SCALE GENOMIC DNA]</scope>
    <source>
        <strain evidence="2 3">WC8-2</strain>
    </source>
</reference>
<dbReference type="Proteomes" id="UP001317532">
    <property type="component" value="Chromosome"/>
</dbReference>
<dbReference type="EMBL" id="AP025523">
    <property type="protein sequence ID" value="BDE05555.1"/>
    <property type="molecule type" value="Genomic_DNA"/>
</dbReference>
<accession>A0AAN1XTY9</accession>
<evidence type="ECO:0000313" key="3">
    <source>
        <dbReference type="Proteomes" id="UP001317532"/>
    </source>
</evidence>
<evidence type="ECO:0000256" key="1">
    <source>
        <dbReference type="SAM" id="SignalP"/>
    </source>
</evidence>
<gene>
    <name evidence="2" type="ORF">WPS_08310</name>
</gene>
<keyword evidence="3" id="KW-1185">Reference proteome</keyword>
<dbReference type="KEGG" id="vab:WPS_08310"/>
<dbReference type="AlphaFoldDB" id="A0AAN1XTY9"/>